<feature type="non-terminal residue" evidence="1">
    <location>
        <position position="42"/>
    </location>
</feature>
<organism evidence="1 2">
    <name type="scientific">Cetraspora pellucida</name>
    <dbReference type="NCBI Taxonomy" id="1433469"/>
    <lineage>
        <taxon>Eukaryota</taxon>
        <taxon>Fungi</taxon>
        <taxon>Fungi incertae sedis</taxon>
        <taxon>Mucoromycota</taxon>
        <taxon>Glomeromycotina</taxon>
        <taxon>Glomeromycetes</taxon>
        <taxon>Diversisporales</taxon>
        <taxon>Gigasporaceae</taxon>
        <taxon>Cetraspora</taxon>
    </lineage>
</organism>
<dbReference type="EMBL" id="CAJVPW010063779">
    <property type="protein sequence ID" value="CAG8785096.1"/>
    <property type="molecule type" value="Genomic_DNA"/>
</dbReference>
<accession>A0ACA9RB13</accession>
<evidence type="ECO:0000313" key="1">
    <source>
        <dbReference type="EMBL" id="CAG8785096.1"/>
    </source>
</evidence>
<sequence length="42" mass="4679">MEEPNYVNANNIALEESLTTSTSELDCYIMSEPAEEDTVPLD</sequence>
<comment type="caution">
    <text evidence="1">The sequence shown here is derived from an EMBL/GenBank/DDBJ whole genome shotgun (WGS) entry which is preliminary data.</text>
</comment>
<proteinExistence type="predicted"/>
<protein>
    <submittedName>
        <fullName evidence="1">14291_t:CDS:1</fullName>
    </submittedName>
</protein>
<name>A0ACA9RB13_9GLOM</name>
<reference evidence="1" key="1">
    <citation type="submission" date="2021-06" db="EMBL/GenBank/DDBJ databases">
        <authorList>
            <person name="Kallberg Y."/>
            <person name="Tangrot J."/>
            <person name="Rosling A."/>
        </authorList>
    </citation>
    <scope>NUCLEOTIDE SEQUENCE</scope>
    <source>
        <strain evidence="1">28 12/20/2015</strain>
    </source>
</reference>
<dbReference type="Proteomes" id="UP000789366">
    <property type="component" value="Unassembled WGS sequence"/>
</dbReference>
<evidence type="ECO:0000313" key="2">
    <source>
        <dbReference type="Proteomes" id="UP000789366"/>
    </source>
</evidence>
<keyword evidence="2" id="KW-1185">Reference proteome</keyword>
<gene>
    <name evidence="1" type="ORF">SPELUC_LOCUS16715</name>
</gene>